<keyword evidence="1" id="KW-0496">Mitochondrion</keyword>
<evidence type="ECO:0000313" key="1">
    <source>
        <dbReference type="EMBL" id="ABS12070.1"/>
    </source>
</evidence>
<gene>
    <name evidence="1" type="primary">ND6</name>
</gene>
<feature type="non-terminal residue" evidence="1">
    <location>
        <position position="1"/>
    </location>
</feature>
<geneLocation type="mitochondrion" evidence="1"/>
<dbReference type="EMBL" id="EF593114">
    <property type="protein sequence ID" value="ABS12070.1"/>
    <property type="molecule type" value="Genomic_DNA"/>
</dbReference>
<organism evidence="1">
    <name type="scientific">Homo sapiens</name>
    <name type="common">Human</name>
    <dbReference type="NCBI Taxonomy" id="9606"/>
    <lineage>
        <taxon>Eukaryota</taxon>
        <taxon>Metazoa</taxon>
        <taxon>Chordata</taxon>
        <taxon>Craniata</taxon>
        <taxon>Vertebrata</taxon>
        <taxon>Euteleostomi</taxon>
        <taxon>Mammalia</taxon>
        <taxon>Eutheria</taxon>
        <taxon>Euarchontoglires</taxon>
        <taxon>Primates</taxon>
        <taxon>Haplorrhini</taxon>
        <taxon>Catarrhini</taxon>
        <taxon>Hominidae</taxon>
        <taxon>Homo</taxon>
    </lineage>
</organism>
<name>A7U419_HUMAN</name>
<proteinExistence type="predicted"/>
<protein>
    <submittedName>
        <fullName evidence="1">Mutant NADH dehydrogenase subunit 6</fullName>
    </submittedName>
</protein>
<accession>A7U419</accession>
<dbReference type="ChiTaRS" id="MT-ND6">
    <property type="organism name" value="human"/>
</dbReference>
<reference evidence="1" key="1">
    <citation type="submission" date="2007-04" db="EMBL/GenBank/DDBJ databases">
        <title>Mutational analysis of partial mitochondrial ND6 gene in human breast cancer.</title>
        <authorList>
            <person name="Rohini C."/>
            <person name="Rao K.P."/>
        </authorList>
    </citation>
    <scope>NUCLEOTIDE SEQUENCE</scope>
</reference>
<sequence length="41" mass="4598">VWWGGGCGKPLMVDESWMIYEGEGSPLIATDTYWCGGFVWL</sequence>
<dbReference type="AlphaFoldDB" id="A7U419"/>
<feature type="non-terminal residue" evidence="1">
    <location>
        <position position="41"/>
    </location>
</feature>